<gene>
    <name evidence="3" type="ORF">EXIGUO9Y_80070</name>
</gene>
<reference evidence="3 4" key="1">
    <citation type="submission" date="2019-10" db="EMBL/GenBank/DDBJ databases">
        <authorList>
            <person name="Karimi E."/>
        </authorList>
    </citation>
    <scope>NUCLEOTIDE SEQUENCE [LARGE SCALE GENOMIC DNA]</scope>
    <source>
        <strain evidence="3">Exiguobacterium sp. 9Y</strain>
    </source>
</reference>
<dbReference type="Proteomes" id="UP000439752">
    <property type="component" value="Unassembled WGS sequence"/>
</dbReference>
<dbReference type="CDD" id="cd01949">
    <property type="entry name" value="GGDEF"/>
    <property type="match status" value="1"/>
</dbReference>
<protein>
    <recommendedName>
        <fullName evidence="2">GGDEF domain-containing protein</fullName>
    </recommendedName>
</protein>
<evidence type="ECO:0000256" key="1">
    <source>
        <dbReference type="SAM" id="Phobius"/>
    </source>
</evidence>
<keyword evidence="1" id="KW-0812">Transmembrane</keyword>
<dbReference type="Gene3D" id="3.30.70.270">
    <property type="match status" value="1"/>
</dbReference>
<accession>A0A653IHH3</accession>
<dbReference type="AlphaFoldDB" id="A0A653IHH3"/>
<evidence type="ECO:0000313" key="4">
    <source>
        <dbReference type="Proteomes" id="UP000439752"/>
    </source>
</evidence>
<dbReference type="SMART" id="SM00267">
    <property type="entry name" value="GGDEF"/>
    <property type="match status" value="1"/>
</dbReference>
<dbReference type="GO" id="GO:0052621">
    <property type="term" value="F:diguanylate cyclase activity"/>
    <property type="evidence" value="ECO:0007669"/>
    <property type="project" value="TreeGrafter"/>
</dbReference>
<dbReference type="InterPro" id="IPR000160">
    <property type="entry name" value="GGDEF_dom"/>
</dbReference>
<dbReference type="Pfam" id="PF00990">
    <property type="entry name" value="GGDEF"/>
    <property type="match status" value="1"/>
</dbReference>
<dbReference type="PANTHER" id="PTHR45138">
    <property type="entry name" value="REGULATORY COMPONENTS OF SENSORY TRANSDUCTION SYSTEM"/>
    <property type="match status" value="1"/>
</dbReference>
<feature type="transmembrane region" description="Helical" evidence="1">
    <location>
        <begin position="181"/>
        <end position="203"/>
    </location>
</feature>
<evidence type="ECO:0000313" key="3">
    <source>
        <dbReference type="EMBL" id="VWX38742.1"/>
    </source>
</evidence>
<organism evidence="3 4">
    <name type="scientific">Exiguobacterium oxidotolerans</name>
    <dbReference type="NCBI Taxonomy" id="223958"/>
    <lineage>
        <taxon>Bacteria</taxon>
        <taxon>Bacillati</taxon>
        <taxon>Bacillota</taxon>
        <taxon>Bacilli</taxon>
        <taxon>Bacillales</taxon>
        <taxon>Bacillales Family XII. Incertae Sedis</taxon>
        <taxon>Exiguobacterium</taxon>
    </lineage>
</organism>
<keyword evidence="1" id="KW-0472">Membrane</keyword>
<sequence length="380" mass="43371">MKFSALQWFLMTALFSLMFTSIWSYTAFSNIERENDRILVEAIPISNTASQLFPLLLDQELTVRSYYLERRQQDFEQFQTTRANLQASLEALEQLDDRDPTMRRILQEEAVPLLQQTDAFYQRQLMYIQQDNLIEAERNRYDGMAYINQFRPIDIKIRAEIEQIVMSATNRSKAASSSAKWVIVIVLSVAVLILFAFLQTFRLERSKRALIRRSLHDSLTGIPNRRAFDEHLERVFEEARLSASEVTLILLDVDAFKLYNDTYGHLQGDACLKQVASVLKKQAGPFGHVARYGGEEFAVVLSGQSAQGELVAERIRTGILELKLPHERYTPLCQVSVSLGMATVQPDDTLTEIHLIDRADMALYAAKAAGKNQLVRHDAS</sequence>
<dbReference type="FunFam" id="3.30.70.270:FF:000001">
    <property type="entry name" value="Diguanylate cyclase domain protein"/>
    <property type="match status" value="1"/>
</dbReference>
<dbReference type="RefSeq" id="WP_159172593.1">
    <property type="nucleotide sequence ID" value="NZ_LR732308.1"/>
</dbReference>
<dbReference type="InterPro" id="IPR043128">
    <property type="entry name" value="Rev_trsase/Diguanyl_cyclase"/>
</dbReference>
<dbReference type="PANTHER" id="PTHR45138:SF9">
    <property type="entry name" value="DIGUANYLATE CYCLASE DGCM-RELATED"/>
    <property type="match status" value="1"/>
</dbReference>
<dbReference type="GO" id="GO:0043709">
    <property type="term" value="P:cell adhesion involved in single-species biofilm formation"/>
    <property type="evidence" value="ECO:0007669"/>
    <property type="project" value="TreeGrafter"/>
</dbReference>
<name>A0A653IHH3_9BACL</name>
<dbReference type="EMBL" id="CABWKQ010000058">
    <property type="protein sequence ID" value="VWX38742.1"/>
    <property type="molecule type" value="Genomic_DNA"/>
</dbReference>
<dbReference type="InterPro" id="IPR029787">
    <property type="entry name" value="Nucleotide_cyclase"/>
</dbReference>
<proteinExistence type="predicted"/>
<dbReference type="InterPro" id="IPR050469">
    <property type="entry name" value="Diguanylate_Cyclase"/>
</dbReference>
<dbReference type="GO" id="GO:1902201">
    <property type="term" value="P:negative regulation of bacterial-type flagellum-dependent cell motility"/>
    <property type="evidence" value="ECO:0007669"/>
    <property type="project" value="TreeGrafter"/>
</dbReference>
<dbReference type="GO" id="GO:0005886">
    <property type="term" value="C:plasma membrane"/>
    <property type="evidence" value="ECO:0007669"/>
    <property type="project" value="TreeGrafter"/>
</dbReference>
<feature type="domain" description="GGDEF" evidence="2">
    <location>
        <begin position="244"/>
        <end position="379"/>
    </location>
</feature>
<keyword evidence="4" id="KW-1185">Reference proteome</keyword>
<keyword evidence="1" id="KW-1133">Transmembrane helix</keyword>
<dbReference type="NCBIfam" id="TIGR00254">
    <property type="entry name" value="GGDEF"/>
    <property type="match status" value="1"/>
</dbReference>
<dbReference type="SUPFAM" id="SSF55073">
    <property type="entry name" value="Nucleotide cyclase"/>
    <property type="match status" value="1"/>
</dbReference>
<dbReference type="PROSITE" id="PS50887">
    <property type="entry name" value="GGDEF"/>
    <property type="match status" value="1"/>
</dbReference>
<evidence type="ECO:0000259" key="2">
    <source>
        <dbReference type="PROSITE" id="PS50887"/>
    </source>
</evidence>